<feature type="domain" description="Ubiquitin-like protease family profile" evidence="10">
    <location>
        <begin position="156"/>
        <end position="337"/>
    </location>
</feature>
<feature type="region of interest" description="Disordered" evidence="9">
    <location>
        <begin position="124"/>
        <end position="144"/>
    </location>
</feature>
<evidence type="ECO:0000256" key="8">
    <source>
        <dbReference type="PROSITE-ProRule" id="PRU00027"/>
    </source>
</evidence>
<dbReference type="GO" id="GO:0008234">
    <property type="term" value="F:cysteine-type peptidase activity"/>
    <property type="evidence" value="ECO:0007669"/>
    <property type="project" value="UniProtKB-KW"/>
</dbReference>
<keyword evidence="3" id="KW-0479">Metal-binding</keyword>
<gene>
    <name evidence="12" type="primary">ULP2A_3</name>
    <name evidence="12" type="ORF">g.86301</name>
</gene>
<evidence type="ECO:0000313" key="12">
    <source>
        <dbReference type="EMBL" id="JAT62624.1"/>
    </source>
</evidence>
<evidence type="ECO:0000256" key="5">
    <source>
        <dbReference type="ARBA" id="ARBA00022801"/>
    </source>
</evidence>
<feature type="compositionally biased region" description="Basic and acidic residues" evidence="9">
    <location>
        <begin position="128"/>
        <end position="144"/>
    </location>
</feature>
<reference evidence="12" key="1">
    <citation type="submission" date="2015-07" db="EMBL/GenBank/DDBJ databases">
        <title>Transcriptome Assembly of Anthurium amnicola.</title>
        <authorList>
            <person name="Suzuki J."/>
        </authorList>
    </citation>
    <scope>NUCLEOTIDE SEQUENCE</scope>
</reference>
<dbReference type="GO" id="GO:0006508">
    <property type="term" value="P:proteolysis"/>
    <property type="evidence" value="ECO:0007669"/>
    <property type="project" value="UniProtKB-KW"/>
</dbReference>
<proteinExistence type="inferred from homology"/>
<dbReference type="GO" id="GO:0008270">
    <property type="term" value="F:zinc ion binding"/>
    <property type="evidence" value="ECO:0007669"/>
    <property type="project" value="UniProtKB-KW"/>
</dbReference>
<dbReference type="GO" id="GO:0016926">
    <property type="term" value="P:protein desumoylation"/>
    <property type="evidence" value="ECO:0007669"/>
    <property type="project" value="UniProtKB-ARBA"/>
</dbReference>
<dbReference type="Pfam" id="PF02902">
    <property type="entry name" value="Peptidase_C48"/>
    <property type="match status" value="1"/>
</dbReference>
<feature type="domain" description="BED-type" evidence="11">
    <location>
        <begin position="3"/>
        <end position="55"/>
    </location>
</feature>
<dbReference type="PANTHER" id="PTHR46915">
    <property type="entry name" value="UBIQUITIN-LIKE PROTEASE 4-RELATED"/>
    <property type="match status" value="1"/>
</dbReference>
<dbReference type="InterPro" id="IPR003656">
    <property type="entry name" value="Znf_BED"/>
</dbReference>
<dbReference type="PROSITE" id="PS50808">
    <property type="entry name" value="ZF_BED"/>
    <property type="match status" value="1"/>
</dbReference>
<keyword evidence="2 12" id="KW-0645">Protease</keyword>
<evidence type="ECO:0000256" key="4">
    <source>
        <dbReference type="ARBA" id="ARBA00022771"/>
    </source>
</evidence>
<dbReference type="InterPro" id="IPR038765">
    <property type="entry name" value="Papain-like_cys_pep_sf"/>
</dbReference>
<evidence type="ECO:0000256" key="9">
    <source>
        <dbReference type="SAM" id="MobiDB-lite"/>
    </source>
</evidence>
<dbReference type="AlphaFoldDB" id="A0A1D1Z6Y5"/>
<evidence type="ECO:0000256" key="2">
    <source>
        <dbReference type="ARBA" id="ARBA00022670"/>
    </source>
</evidence>
<keyword evidence="4 8" id="KW-0863">Zinc-finger</keyword>
<dbReference type="EMBL" id="GDJX01005312">
    <property type="protein sequence ID" value="JAT62624.1"/>
    <property type="molecule type" value="Transcribed_RNA"/>
</dbReference>
<dbReference type="InterPro" id="IPR003653">
    <property type="entry name" value="Peptidase_C48_C"/>
</dbReference>
<evidence type="ECO:0000259" key="11">
    <source>
        <dbReference type="PROSITE" id="PS50808"/>
    </source>
</evidence>
<sequence>MPRPPDMGWQYGEMIGGRNHVKCNYCHEIFHGGITLFKKHFIKGERGCASAPEEVREVIREGFSALPRKRGVDMAFIREHNVCNRGIRKMMTRQAMTELRTSGNVPTESVSDYIPPCPPTKLRVGKGKRTDSEKQVGQRSSEKDPIQSFYVSKLPLYMQAKKLRGIKERYTNSTERKKLDTNVFQSYLEYLWSRIFDQKIEFYAYLDCLWFSLYKKGPSQTKVLTWIKKKQIFSRKYVFVPIICWRHWSLLILCHFGESFQSKTKRPCMLLLDSLGKIDPMRLEPDIRRFVLDIYKSEGFEGKEDYISEIPLLVPKVPQQRNGEECGIFVLYFIYLFLQRAPEAFSQEDYPSFLTESWFSWEDMENFYMQVLRFASRWNSYGVGSELLHLSCL</sequence>
<dbReference type="Gene3D" id="3.40.395.10">
    <property type="entry name" value="Adenoviral Proteinase, Chain A"/>
    <property type="match status" value="1"/>
</dbReference>
<keyword evidence="7" id="KW-0862">Zinc</keyword>
<dbReference type="PANTHER" id="PTHR46915:SF6">
    <property type="entry name" value="CYSTEINE PROTEINASES SUPERFAMILY PROTEIN"/>
    <property type="match status" value="1"/>
</dbReference>
<evidence type="ECO:0000256" key="6">
    <source>
        <dbReference type="ARBA" id="ARBA00022807"/>
    </source>
</evidence>
<evidence type="ECO:0000256" key="7">
    <source>
        <dbReference type="ARBA" id="ARBA00022833"/>
    </source>
</evidence>
<keyword evidence="6" id="KW-0788">Thiol protease</keyword>
<dbReference type="PROSITE" id="PS50600">
    <property type="entry name" value="ULP_PROTEASE"/>
    <property type="match status" value="1"/>
</dbReference>
<dbReference type="GO" id="GO:0003677">
    <property type="term" value="F:DNA binding"/>
    <property type="evidence" value="ECO:0007669"/>
    <property type="project" value="InterPro"/>
</dbReference>
<comment type="similarity">
    <text evidence="1">Belongs to the peptidase C48 family.</text>
</comment>
<dbReference type="SUPFAM" id="SSF54001">
    <property type="entry name" value="Cysteine proteinases"/>
    <property type="match status" value="1"/>
</dbReference>
<evidence type="ECO:0000259" key="10">
    <source>
        <dbReference type="PROSITE" id="PS50600"/>
    </source>
</evidence>
<evidence type="ECO:0000256" key="1">
    <source>
        <dbReference type="ARBA" id="ARBA00005234"/>
    </source>
</evidence>
<name>A0A1D1Z6Y5_9ARAE</name>
<organism evidence="12">
    <name type="scientific">Anthurium amnicola</name>
    <dbReference type="NCBI Taxonomy" id="1678845"/>
    <lineage>
        <taxon>Eukaryota</taxon>
        <taxon>Viridiplantae</taxon>
        <taxon>Streptophyta</taxon>
        <taxon>Embryophyta</taxon>
        <taxon>Tracheophyta</taxon>
        <taxon>Spermatophyta</taxon>
        <taxon>Magnoliopsida</taxon>
        <taxon>Liliopsida</taxon>
        <taxon>Araceae</taxon>
        <taxon>Pothoideae</taxon>
        <taxon>Potheae</taxon>
        <taxon>Anthurium</taxon>
    </lineage>
</organism>
<keyword evidence="5" id="KW-0378">Hydrolase</keyword>
<accession>A0A1D1Z6Y5</accession>
<protein>
    <submittedName>
        <fullName evidence="12">Putative ubiquitin-like-specific protease 2A</fullName>
    </submittedName>
</protein>
<evidence type="ECO:0000256" key="3">
    <source>
        <dbReference type="ARBA" id="ARBA00022723"/>
    </source>
</evidence>